<keyword evidence="1" id="KW-1133">Transmembrane helix</keyword>
<organism evidence="2 3">
    <name type="scientific">Phocaeicola plebeius</name>
    <dbReference type="NCBI Taxonomy" id="310297"/>
    <lineage>
        <taxon>Bacteria</taxon>
        <taxon>Pseudomonadati</taxon>
        <taxon>Bacteroidota</taxon>
        <taxon>Bacteroidia</taxon>
        <taxon>Bacteroidales</taxon>
        <taxon>Bacteroidaceae</taxon>
        <taxon>Phocaeicola</taxon>
    </lineage>
</organism>
<feature type="transmembrane region" description="Helical" evidence="1">
    <location>
        <begin position="104"/>
        <end position="126"/>
    </location>
</feature>
<keyword evidence="1" id="KW-0472">Membrane</keyword>
<evidence type="ECO:0000256" key="1">
    <source>
        <dbReference type="SAM" id="Phobius"/>
    </source>
</evidence>
<dbReference type="Pfam" id="PF17555">
    <property type="entry name" value="TssN"/>
    <property type="match status" value="1"/>
</dbReference>
<dbReference type="InterPro" id="IPR035177">
    <property type="entry name" value="TssN"/>
</dbReference>
<feature type="transmembrane region" description="Helical" evidence="1">
    <location>
        <begin position="41"/>
        <end position="61"/>
    </location>
</feature>
<proteinExistence type="predicted"/>
<comment type="caution">
    <text evidence="2">The sequence shown here is derived from an EMBL/GenBank/DDBJ whole genome shotgun (WGS) entry which is preliminary data.</text>
</comment>
<name>A0A414FLT8_9BACT</name>
<evidence type="ECO:0008006" key="4">
    <source>
        <dbReference type="Google" id="ProtNLM"/>
    </source>
</evidence>
<dbReference type="Proteomes" id="UP000284361">
    <property type="component" value="Unassembled WGS sequence"/>
</dbReference>
<keyword evidence="1" id="KW-0812">Transmembrane</keyword>
<feature type="transmembrane region" description="Helical" evidence="1">
    <location>
        <begin position="6"/>
        <end position="29"/>
    </location>
</feature>
<evidence type="ECO:0000313" key="3">
    <source>
        <dbReference type="Proteomes" id="UP000284361"/>
    </source>
</evidence>
<sequence length="293" mass="34188">MNPVALHFVSSYLLMPLLTIIFGVMAYFIARKNKLLNNKRLIVYLLLSGIVLALPGLAGFMNYNFMPYMYILLVVVYWIAGYYNRMVLRKVFSSSSNEQPSFGIRFLITVSVMLFGAGLFSLVFNLCNELQYGIWASTCLLPFSFPLLYAQTVDCYFAIPLEIYKVWKYSEEYDSDTLYINRDKSIVIDVEVFKSVNDPVAERITGKASEDVIFGQWFQRMINDCNLKSPSAPIEYRNEGGTYYEWVFYTKPSFFRRRFYIDPEVTLAENKLKRHDVIIAKRVANELVKYREY</sequence>
<evidence type="ECO:0000313" key="2">
    <source>
        <dbReference type="EMBL" id="RHD49762.1"/>
    </source>
</evidence>
<accession>A0A414FLT8</accession>
<feature type="transmembrane region" description="Helical" evidence="1">
    <location>
        <begin position="67"/>
        <end position="83"/>
    </location>
</feature>
<dbReference type="EMBL" id="QSJG01000037">
    <property type="protein sequence ID" value="RHD49762.1"/>
    <property type="molecule type" value="Genomic_DNA"/>
</dbReference>
<protein>
    <recommendedName>
        <fullName evidence="4">TssN family type VI secretion system protein</fullName>
    </recommendedName>
</protein>
<reference evidence="2 3" key="1">
    <citation type="submission" date="2018-08" db="EMBL/GenBank/DDBJ databases">
        <title>A genome reference for cultivated species of the human gut microbiota.</title>
        <authorList>
            <person name="Zou Y."/>
            <person name="Xue W."/>
            <person name="Luo G."/>
        </authorList>
    </citation>
    <scope>NUCLEOTIDE SEQUENCE [LARGE SCALE GENOMIC DNA]</scope>
    <source>
        <strain evidence="2 3">AM31-10</strain>
    </source>
</reference>
<dbReference type="AlphaFoldDB" id="A0A414FLT8"/>
<gene>
    <name evidence="2" type="ORF">DW789_13665</name>
</gene>